<sequence>VIAAEPRSIENAIRCGGLAPKKTVYIKNILSRLQNERGRLSFDYLCGLLVEEVKTELYHYKGIEPTTIKIPSLFSFLFFVFGIYFLCIKKISKASGWVPKTADMNKTYGHLNRRIPYELKFDLNCLLYI</sequence>
<dbReference type="PANTHER" id="PTHR47203:SF1">
    <property type="entry name" value="HYPOTHETICAL BASE EXCISION DNA REPAIR PROTEIN (EUROFUNG)"/>
    <property type="match status" value="1"/>
</dbReference>
<evidence type="ECO:0000256" key="1">
    <source>
        <dbReference type="SAM" id="Phobius"/>
    </source>
</evidence>
<dbReference type="SUPFAM" id="SSF48150">
    <property type="entry name" value="DNA-glycosylase"/>
    <property type="match status" value="1"/>
</dbReference>
<reference evidence="2 3" key="1">
    <citation type="submission" date="2021-03" db="EMBL/GenBank/DDBJ databases">
        <authorList>
            <person name="King G.J."/>
            <person name="Bancroft I."/>
            <person name="Baten A."/>
            <person name="Bloomfield J."/>
            <person name="Borpatragohain P."/>
            <person name="He Z."/>
            <person name="Irish N."/>
            <person name="Irwin J."/>
            <person name="Liu K."/>
            <person name="Mauleon R.P."/>
            <person name="Moore J."/>
            <person name="Morris R."/>
            <person name="Ostergaard L."/>
            <person name="Wang B."/>
            <person name="Wells R."/>
        </authorList>
    </citation>
    <scope>NUCLEOTIDE SEQUENCE [LARGE SCALE GENOMIC DNA]</scope>
    <source>
        <strain evidence="2">R-o-18</strain>
        <tissue evidence="2">Leaf</tissue>
    </source>
</reference>
<feature type="non-terminal residue" evidence="2">
    <location>
        <position position="129"/>
    </location>
</feature>
<evidence type="ECO:0000313" key="2">
    <source>
        <dbReference type="EMBL" id="KAG5393191.1"/>
    </source>
</evidence>
<dbReference type="Gene3D" id="1.10.340.30">
    <property type="entry name" value="Hypothetical protein, domain 2"/>
    <property type="match status" value="1"/>
</dbReference>
<keyword evidence="1" id="KW-1133">Transmembrane helix</keyword>
<dbReference type="Proteomes" id="UP000823674">
    <property type="component" value="Chromosome A06"/>
</dbReference>
<protein>
    <submittedName>
        <fullName evidence="2">Uncharacterized protein</fullName>
    </submittedName>
</protein>
<dbReference type="InterPro" id="IPR011257">
    <property type="entry name" value="DNA_glycosylase"/>
</dbReference>
<comment type="caution">
    <text evidence="2">The sequence shown here is derived from an EMBL/GenBank/DDBJ whole genome shotgun (WGS) entry which is preliminary data.</text>
</comment>
<keyword evidence="1" id="KW-0472">Membrane</keyword>
<proteinExistence type="predicted"/>
<name>A0ABQ7M5D4_BRACM</name>
<feature type="transmembrane region" description="Helical" evidence="1">
    <location>
        <begin position="68"/>
        <end position="87"/>
    </location>
</feature>
<accession>A0ABQ7M5D4</accession>
<gene>
    <name evidence="2" type="primary">A06p022260.1_BraROA</name>
    <name evidence="2" type="ORF">IGI04_023154</name>
</gene>
<evidence type="ECO:0000313" key="3">
    <source>
        <dbReference type="Proteomes" id="UP000823674"/>
    </source>
</evidence>
<organism evidence="2 3">
    <name type="scientific">Brassica rapa subsp. trilocularis</name>
    <dbReference type="NCBI Taxonomy" id="1813537"/>
    <lineage>
        <taxon>Eukaryota</taxon>
        <taxon>Viridiplantae</taxon>
        <taxon>Streptophyta</taxon>
        <taxon>Embryophyta</taxon>
        <taxon>Tracheophyta</taxon>
        <taxon>Spermatophyta</taxon>
        <taxon>Magnoliopsida</taxon>
        <taxon>eudicotyledons</taxon>
        <taxon>Gunneridae</taxon>
        <taxon>Pentapetalae</taxon>
        <taxon>rosids</taxon>
        <taxon>malvids</taxon>
        <taxon>Brassicales</taxon>
        <taxon>Brassicaceae</taxon>
        <taxon>Brassiceae</taxon>
        <taxon>Brassica</taxon>
    </lineage>
</organism>
<dbReference type="PANTHER" id="PTHR47203">
    <property type="match status" value="1"/>
</dbReference>
<keyword evidence="1" id="KW-0812">Transmembrane</keyword>
<feature type="non-terminal residue" evidence="2">
    <location>
        <position position="1"/>
    </location>
</feature>
<keyword evidence="3" id="KW-1185">Reference proteome</keyword>
<dbReference type="EMBL" id="JADBGQ010000006">
    <property type="protein sequence ID" value="KAG5393191.1"/>
    <property type="molecule type" value="Genomic_DNA"/>
</dbReference>